<evidence type="ECO:0000313" key="2">
    <source>
        <dbReference type="EMBL" id="EHU01333.1"/>
    </source>
</evidence>
<evidence type="ECO:0000313" key="3">
    <source>
        <dbReference type="Proteomes" id="UP000005050"/>
    </source>
</evidence>
<organism evidence="2 3">
    <name type="scientific">Pantoea stewartii subsp. stewartii DC283</name>
    <dbReference type="NCBI Taxonomy" id="660596"/>
    <lineage>
        <taxon>Bacteria</taxon>
        <taxon>Pseudomonadati</taxon>
        <taxon>Pseudomonadota</taxon>
        <taxon>Gammaproteobacteria</taxon>
        <taxon>Enterobacterales</taxon>
        <taxon>Erwiniaceae</taxon>
        <taxon>Pantoea</taxon>
    </lineage>
</organism>
<dbReference type="EMBL" id="AHIE01000008">
    <property type="protein sequence ID" value="EHU01333.1"/>
    <property type="molecule type" value="Genomic_DNA"/>
</dbReference>
<name>H3RBJ4_PANSE</name>
<evidence type="ECO:0008006" key="4">
    <source>
        <dbReference type="Google" id="ProtNLM"/>
    </source>
</evidence>
<dbReference type="AlphaFoldDB" id="H3RBJ4"/>
<feature type="transmembrane region" description="Helical" evidence="1">
    <location>
        <begin position="33"/>
        <end position="50"/>
    </location>
</feature>
<proteinExistence type="predicted"/>
<comment type="caution">
    <text evidence="2">The sequence shown here is derived from an EMBL/GenBank/DDBJ whole genome shotgun (WGS) entry which is preliminary data.</text>
</comment>
<dbReference type="Proteomes" id="UP000005050">
    <property type="component" value="Unassembled WGS sequence"/>
</dbReference>
<reference evidence="2 3" key="1">
    <citation type="journal article" date="2012" name="Mol. Microbiol.">
        <title>The genetic and structural basis of two distinct terminal side branch residues in stewartan and amylovoran exopolysaccharides and their potential role in host adaptation.</title>
        <authorList>
            <person name="Wang X."/>
            <person name="Yang F."/>
            <person name="von Bodman S.B."/>
        </authorList>
    </citation>
    <scope>NUCLEOTIDE SEQUENCE [LARGE SCALE GENOMIC DNA]</scope>
    <source>
        <strain evidence="2 3">DC283</strain>
    </source>
</reference>
<sequence length="116" mass="12949">MIRMNQHADTAISGGTWMATLSSLAGVVTLDRVYMITAVAGLVIAIFGYLDKRRTEKLKRQEIEESMRSERERLELDRVRAQAVLDYLQGSKDSPAVQKSPEVIQGINKVLDAAKE</sequence>
<gene>
    <name evidence="2" type="ORF">CKS_4083</name>
</gene>
<keyword evidence="1" id="KW-0472">Membrane</keyword>
<accession>H3RBJ4</accession>
<evidence type="ECO:0000256" key="1">
    <source>
        <dbReference type="SAM" id="Phobius"/>
    </source>
</evidence>
<keyword evidence="1" id="KW-0812">Transmembrane</keyword>
<dbReference type="PATRIC" id="fig|660596.6.peg.1345"/>
<protein>
    <recommendedName>
        <fullName evidence="4">Holin</fullName>
    </recommendedName>
</protein>
<keyword evidence="1" id="KW-1133">Transmembrane helix</keyword>
<dbReference type="STRING" id="660596.DSJ_09985"/>